<sequence length="813" mass="89371">METLALAEKGEVLTVRKGFPPPHLLQPRQRQMTEKDFRLARRLAVIALTATLASDASHATPPIDPTTQPATLIPPSVSQAGAFPSRLAQPIVAGNDSVRRLPQESRSASDKLTKESPGSVNQNQVNQKQDLAAPAIQRSDANQQALNLTRQPAEQKGTDKKNAANQGKAVKNQTGRARMSGVSPSKVKVGWWEKRLDQPLLQHATPTTLQLSELLIETLNSSPAIEGAKLQSSATYQQIIQQDAAFDPKLILGADIGRTNEPVGDLLTTGGPGRLNEESLNLSGGIEKVNRSGAKWDVRQQLGLLDSNSNFFDPRNQGNARLSVSMTKPLMSRGSRYYNERLLTDAFIENRAVWQQMRGDIEQRLSDAITAYWELYQLRTQFVQQRELLRRGREIENVIKNRQKFDAGRVELVKAQQRVAKRNDQVIEMEATLRTQQARLAALVGSARFETNQARVEFIPDTAPQPSGTQLSLRDAMSQAFQYRGEIGAATEQVARAALQMRVSRVELEPQLNWIFNGYLAQLNGDHQVLRSFGDQFTHEPGFSTGLEFELPIGNRAARARSREAFLQLERRNERLREVIKVTEYEVQAAKIDLERLEKQQSSKRAVLTSAIEEEEVLTLQWEVLGGDETGSGVRLENLLDAQQRRTDAEMDLVAVQAQFMVAQVKLQRAMGTLLINEGISSTQSACSGDVEFHPDRGPLEMLTPDQSLPDEQPAATPGKDKAASRALQAAAARMGFGQAVSGEHQPSDAYRQVAPVPSSPTPWRGGQSGDLAQQPAKSESFGNGAAALHIPSYALPGPDTDIAESGGDALNR</sequence>
<keyword evidence="3" id="KW-0812">Transmembrane</keyword>
<dbReference type="OrthoDB" id="234964at2"/>
<feature type="region of interest" description="Disordered" evidence="7">
    <location>
        <begin position="150"/>
        <end position="182"/>
    </location>
</feature>
<comment type="subcellular location">
    <subcellularLocation>
        <location evidence="1">Cell outer membrane</location>
    </subcellularLocation>
</comment>
<dbReference type="InterPro" id="IPR051906">
    <property type="entry name" value="TolC-like"/>
</dbReference>
<evidence type="ECO:0000256" key="7">
    <source>
        <dbReference type="SAM" id="MobiDB-lite"/>
    </source>
</evidence>
<feature type="coiled-coil region" evidence="6">
    <location>
        <begin position="559"/>
        <end position="600"/>
    </location>
</feature>
<evidence type="ECO:0000256" key="1">
    <source>
        <dbReference type="ARBA" id="ARBA00004442"/>
    </source>
</evidence>
<keyword evidence="6" id="KW-0175">Coiled coil</keyword>
<dbReference type="SUPFAM" id="SSF56954">
    <property type="entry name" value="Outer membrane efflux proteins (OEP)"/>
    <property type="match status" value="1"/>
</dbReference>
<protein>
    <submittedName>
        <fullName evidence="8">Outer membrane efflux protein</fullName>
    </submittedName>
</protein>
<evidence type="ECO:0000256" key="6">
    <source>
        <dbReference type="SAM" id="Coils"/>
    </source>
</evidence>
<feature type="compositionally biased region" description="Polar residues" evidence="7">
    <location>
        <begin position="116"/>
        <end position="126"/>
    </location>
</feature>
<evidence type="ECO:0000313" key="8">
    <source>
        <dbReference type="EMBL" id="QDT60338.1"/>
    </source>
</evidence>
<feature type="region of interest" description="Disordered" evidence="7">
    <location>
        <begin position="738"/>
        <end position="813"/>
    </location>
</feature>
<dbReference type="GO" id="GO:0015288">
    <property type="term" value="F:porin activity"/>
    <property type="evidence" value="ECO:0007669"/>
    <property type="project" value="TreeGrafter"/>
</dbReference>
<accession>A0A517SW34</accession>
<feature type="region of interest" description="Disordered" evidence="7">
    <location>
        <begin position="93"/>
        <end position="126"/>
    </location>
</feature>
<dbReference type="PANTHER" id="PTHR30026">
    <property type="entry name" value="OUTER MEMBRANE PROTEIN TOLC"/>
    <property type="match status" value="1"/>
</dbReference>
<proteinExistence type="predicted"/>
<name>A0A517SW34_9BACT</name>
<evidence type="ECO:0000256" key="4">
    <source>
        <dbReference type="ARBA" id="ARBA00023136"/>
    </source>
</evidence>
<evidence type="ECO:0000256" key="2">
    <source>
        <dbReference type="ARBA" id="ARBA00022452"/>
    </source>
</evidence>
<keyword evidence="4" id="KW-0472">Membrane</keyword>
<evidence type="ECO:0000256" key="5">
    <source>
        <dbReference type="ARBA" id="ARBA00023237"/>
    </source>
</evidence>
<dbReference type="GO" id="GO:0015562">
    <property type="term" value="F:efflux transmembrane transporter activity"/>
    <property type="evidence" value="ECO:0007669"/>
    <property type="project" value="InterPro"/>
</dbReference>
<dbReference type="GO" id="GO:1990281">
    <property type="term" value="C:efflux pump complex"/>
    <property type="evidence" value="ECO:0007669"/>
    <property type="project" value="TreeGrafter"/>
</dbReference>
<keyword evidence="2" id="KW-1134">Transmembrane beta strand</keyword>
<dbReference type="PANTHER" id="PTHR30026:SF23">
    <property type="entry name" value="TO APRF-PUTATIVE OUTER MEMBRANE EFFLUX PROTEIN OR SECRETED ALKALINE PHOSPHATASE-RELATED"/>
    <property type="match status" value="1"/>
</dbReference>
<feature type="region of interest" description="Disordered" evidence="7">
    <location>
        <begin position="685"/>
        <end position="724"/>
    </location>
</feature>
<keyword evidence="5" id="KW-0998">Cell outer membrane</keyword>
<evidence type="ECO:0000256" key="3">
    <source>
        <dbReference type="ARBA" id="ARBA00022692"/>
    </source>
</evidence>
<gene>
    <name evidence="8" type="ORF">SV7mr_28580</name>
</gene>
<dbReference type="EMBL" id="CP036272">
    <property type="protein sequence ID" value="QDT60338.1"/>
    <property type="molecule type" value="Genomic_DNA"/>
</dbReference>
<keyword evidence="9" id="KW-1185">Reference proteome</keyword>
<dbReference type="Proteomes" id="UP000315003">
    <property type="component" value="Chromosome"/>
</dbReference>
<dbReference type="Gene3D" id="1.20.1600.10">
    <property type="entry name" value="Outer membrane efflux proteins (OEP)"/>
    <property type="match status" value="1"/>
</dbReference>
<dbReference type="GO" id="GO:0009279">
    <property type="term" value="C:cell outer membrane"/>
    <property type="evidence" value="ECO:0007669"/>
    <property type="project" value="UniProtKB-SubCell"/>
</dbReference>
<organism evidence="8 9">
    <name type="scientific">Stieleria bergensis</name>
    <dbReference type="NCBI Taxonomy" id="2528025"/>
    <lineage>
        <taxon>Bacteria</taxon>
        <taxon>Pseudomonadati</taxon>
        <taxon>Planctomycetota</taxon>
        <taxon>Planctomycetia</taxon>
        <taxon>Pirellulales</taxon>
        <taxon>Pirellulaceae</taxon>
        <taxon>Stieleria</taxon>
    </lineage>
</organism>
<reference evidence="8 9" key="1">
    <citation type="submission" date="2019-02" db="EMBL/GenBank/DDBJ databases">
        <title>Deep-cultivation of Planctomycetes and their phenomic and genomic characterization uncovers novel biology.</title>
        <authorList>
            <person name="Wiegand S."/>
            <person name="Jogler M."/>
            <person name="Boedeker C."/>
            <person name="Pinto D."/>
            <person name="Vollmers J."/>
            <person name="Rivas-Marin E."/>
            <person name="Kohn T."/>
            <person name="Peeters S.H."/>
            <person name="Heuer A."/>
            <person name="Rast P."/>
            <person name="Oberbeckmann S."/>
            <person name="Bunk B."/>
            <person name="Jeske O."/>
            <person name="Meyerdierks A."/>
            <person name="Storesund J.E."/>
            <person name="Kallscheuer N."/>
            <person name="Luecker S."/>
            <person name="Lage O.M."/>
            <person name="Pohl T."/>
            <person name="Merkel B.J."/>
            <person name="Hornburger P."/>
            <person name="Mueller R.-W."/>
            <person name="Bruemmer F."/>
            <person name="Labrenz M."/>
            <person name="Spormann A.M."/>
            <person name="Op den Camp H."/>
            <person name="Overmann J."/>
            <person name="Amann R."/>
            <person name="Jetten M.S.M."/>
            <person name="Mascher T."/>
            <person name="Medema M.H."/>
            <person name="Devos D.P."/>
            <person name="Kaster A.-K."/>
            <person name="Ovreas L."/>
            <person name="Rohde M."/>
            <person name="Galperin M.Y."/>
            <person name="Jogler C."/>
        </authorList>
    </citation>
    <scope>NUCLEOTIDE SEQUENCE [LARGE SCALE GENOMIC DNA]</scope>
    <source>
        <strain evidence="8 9">SV_7m_r</strain>
    </source>
</reference>
<dbReference type="AlphaFoldDB" id="A0A517SW34"/>
<feature type="compositionally biased region" description="Basic and acidic residues" evidence="7">
    <location>
        <begin position="97"/>
        <end position="114"/>
    </location>
</feature>
<evidence type="ECO:0000313" key="9">
    <source>
        <dbReference type="Proteomes" id="UP000315003"/>
    </source>
</evidence>